<feature type="domain" description="PAC" evidence="2">
    <location>
        <begin position="213"/>
        <end position="265"/>
    </location>
</feature>
<sequence length="696" mass="78326">MMNLHLIGQSAVGNTMDRQQHILDLTGDFVASVNREFGIEYINHSGRTLLGIAVNHDLHAEPLYVPQFHDSATWQRLAEDIFPQVVDQGQWSGQLTLHALDGETVPILMKLLPYLDETGEVSGFTAIGHDLRLRQALQTQQAMAERILDSTIEGIMVTDSAARIQRVNAAFTQITGYQSDDVVGKTPKFLRSNHHQQSFYDLMNASLQESGRWQGEVWNRRKSGELYLQWMSISALRDDRGCISHFVSIFHDLTEMRAKEAEIELLAFSDPLTGLGNRHKLNQALKHQLKRDQQRSGAHLALLCIDIGQLSPINDRFGMKGGDELIKCQAERLNKRLGRDLHLYRLVGDELVALMVDITDPADVARYASDCIRQLQEPVFLNGEAIRMSPAIGIALSPKDATESDVLLSNAQTAMLAAKQQGRDSYHFYDEALSCEMRQRLMLEQQLRLAVKSGASMGLELYLQPKVHLGSRQLAGAEVLLRWQHPEKGMISPAEFIPLAEESRLIVHLDRWVFEHTCKLLSHWQQQGFVLPALSINLSARQLQEPDLVEWCQAVIHEYGLSASMIELEITETAFINLSDSVLDQLTTLRSAGFHLALDDFGTGYSSLTYLRRLPLDVVKIDRSFVADISQDARATTLLRGVMQLLHELDFSVVAEGIETTEQAELLQQIGCRLGQGFLYYRPMPIDEFVGLLDQK</sequence>
<name>A0ABY1RY44_9GAMM</name>
<feature type="domain" description="GGDEF" evidence="4">
    <location>
        <begin position="298"/>
        <end position="431"/>
    </location>
</feature>
<dbReference type="InterPro" id="IPR035965">
    <property type="entry name" value="PAS-like_dom_sf"/>
</dbReference>
<dbReference type="PROSITE" id="PS50887">
    <property type="entry name" value="GGDEF"/>
    <property type="match status" value="1"/>
</dbReference>
<dbReference type="InterPro" id="IPR000700">
    <property type="entry name" value="PAS-assoc_C"/>
</dbReference>
<dbReference type="InterPro" id="IPR029787">
    <property type="entry name" value="Nucleotide_cyclase"/>
</dbReference>
<dbReference type="InterPro" id="IPR000160">
    <property type="entry name" value="GGDEF_dom"/>
</dbReference>
<dbReference type="SUPFAM" id="SSF141868">
    <property type="entry name" value="EAL domain-like"/>
    <property type="match status" value="1"/>
</dbReference>
<protein>
    <submittedName>
        <fullName evidence="5">PAS domain S-box-containing protein/diguanylate cyclase (GGDEF) domain-containing protein</fullName>
    </submittedName>
</protein>
<dbReference type="PROSITE" id="PS50883">
    <property type="entry name" value="EAL"/>
    <property type="match status" value="1"/>
</dbReference>
<dbReference type="Gene3D" id="3.20.20.450">
    <property type="entry name" value="EAL domain"/>
    <property type="match status" value="1"/>
</dbReference>
<accession>A0ABY1RY44</accession>
<dbReference type="InterPro" id="IPR001610">
    <property type="entry name" value="PAC"/>
</dbReference>
<evidence type="ECO:0000259" key="4">
    <source>
        <dbReference type="PROSITE" id="PS50887"/>
    </source>
</evidence>
<keyword evidence="6" id="KW-1185">Reference proteome</keyword>
<dbReference type="Gene3D" id="3.30.450.20">
    <property type="entry name" value="PAS domain"/>
    <property type="match status" value="2"/>
</dbReference>
<dbReference type="SUPFAM" id="SSF55785">
    <property type="entry name" value="PYP-like sensor domain (PAS domain)"/>
    <property type="match status" value="2"/>
</dbReference>
<dbReference type="CDD" id="cd00130">
    <property type="entry name" value="PAS"/>
    <property type="match status" value="2"/>
</dbReference>
<dbReference type="NCBIfam" id="TIGR00229">
    <property type="entry name" value="sensory_box"/>
    <property type="match status" value="1"/>
</dbReference>
<dbReference type="InterPro" id="IPR013767">
    <property type="entry name" value="PAS_fold"/>
</dbReference>
<dbReference type="Pfam" id="PF00990">
    <property type="entry name" value="GGDEF"/>
    <property type="match status" value="1"/>
</dbReference>
<dbReference type="SMART" id="SM00267">
    <property type="entry name" value="GGDEF"/>
    <property type="match status" value="1"/>
</dbReference>
<evidence type="ECO:0000313" key="5">
    <source>
        <dbReference type="EMBL" id="SMR73232.1"/>
    </source>
</evidence>
<dbReference type="SUPFAM" id="SSF55073">
    <property type="entry name" value="Nucleotide cyclase"/>
    <property type="match status" value="1"/>
</dbReference>
<organism evidence="5 6">
    <name type="scientific">Marinobacterium sediminicola</name>
    <dbReference type="NCBI Taxonomy" id="518898"/>
    <lineage>
        <taxon>Bacteria</taxon>
        <taxon>Pseudomonadati</taxon>
        <taxon>Pseudomonadota</taxon>
        <taxon>Gammaproteobacteria</taxon>
        <taxon>Oceanospirillales</taxon>
        <taxon>Oceanospirillaceae</taxon>
        <taxon>Marinobacterium</taxon>
    </lineage>
</organism>
<gene>
    <name evidence="5" type="ORF">SAMN04487964_103174</name>
</gene>
<dbReference type="InterPro" id="IPR043128">
    <property type="entry name" value="Rev_trsase/Diguanyl_cyclase"/>
</dbReference>
<feature type="domain" description="PAS" evidence="1">
    <location>
        <begin position="140"/>
        <end position="186"/>
    </location>
</feature>
<dbReference type="InterPro" id="IPR000014">
    <property type="entry name" value="PAS"/>
</dbReference>
<reference evidence="5 6" key="1">
    <citation type="submission" date="2017-05" db="EMBL/GenBank/DDBJ databases">
        <authorList>
            <person name="Varghese N."/>
            <person name="Submissions S."/>
        </authorList>
    </citation>
    <scope>NUCLEOTIDE SEQUENCE [LARGE SCALE GENOMIC DNA]</scope>
    <source>
        <strain evidence="5 6">CGMCC 1.7287</strain>
    </source>
</reference>
<dbReference type="PROSITE" id="PS50112">
    <property type="entry name" value="PAS"/>
    <property type="match status" value="1"/>
</dbReference>
<proteinExistence type="predicted"/>
<dbReference type="EMBL" id="FXWV01000003">
    <property type="protein sequence ID" value="SMR73232.1"/>
    <property type="molecule type" value="Genomic_DNA"/>
</dbReference>
<evidence type="ECO:0000313" key="6">
    <source>
        <dbReference type="Proteomes" id="UP001159257"/>
    </source>
</evidence>
<dbReference type="InterPro" id="IPR001633">
    <property type="entry name" value="EAL_dom"/>
</dbReference>
<comment type="caution">
    <text evidence="5">The sequence shown here is derived from an EMBL/GenBank/DDBJ whole genome shotgun (WGS) entry which is preliminary data.</text>
</comment>
<evidence type="ECO:0000259" key="3">
    <source>
        <dbReference type="PROSITE" id="PS50883"/>
    </source>
</evidence>
<dbReference type="Pfam" id="PF13426">
    <property type="entry name" value="PAS_9"/>
    <property type="match status" value="1"/>
</dbReference>
<dbReference type="Pfam" id="PF00989">
    <property type="entry name" value="PAS"/>
    <property type="match status" value="1"/>
</dbReference>
<dbReference type="NCBIfam" id="TIGR00254">
    <property type="entry name" value="GGDEF"/>
    <property type="match status" value="1"/>
</dbReference>
<dbReference type="CDD" id="cd01948">
    <property type="entry name" value="EAL"/>
    <property type="match status" value="1"/>
</dbReference>
<dbReference type="InterPro" id="IPR035919">
    <property type="entry name" value="EAL_sf"/>
</dbReference>
<dbReference type="InterPro" id="IPR052155">
    <property type="entry name" value="Biofilm_reg_signaling"/>
</dbReference>
<dbReference type="Pfam" id="PF00563">
    <property type="entry name" value="EAL"/>
    <property type="match status" value="1"/>
</dbReference>
<dbReference type="Gene3D" id="3.30.70.270">
    <property type="match status" value="1"/>
</dbReference>
<dbReference type="PANTHER" id="PTHR44757">
    <property type="entry name" value="DIGUANYLATE CYCLASE DGCP"/>
    <property type="match status" value="1"/>
</dbReference>
<evidence type="ECO:0000259" key="1">
    <source>
        <dbReference type="PROSITE" id="PS50112"/>
    </source>
</evidence>
<dbReference type="PANTHER" id="PTHR44757:SF2">
    <property type="entry name" value="BIOFILM ARCHITECTURE MAINTENANCE PROTEIN MBAA"/>
    <property type="match status" value="1"/>
</dbReference>
<dbReference type="SMART" id="SM00091">
    <property type="entry name" value="PAS"/>
    <property type="match status" value="2"/>
</dbReference>
<feature type="domain" description="EAL" evidence="3">
    <location>
        <begin position="440"/>
        <end position="696"/>
    </location>
</feature>
<dbReference type="SMART" id="SM00052">
    <property type="entry name" value="EAL"/>
    <property type="match status" value="1"/>
</dbReference>
<dbReference type="SMART" id="SM00086">
    <property type="entry name" value="PAC"/>
    <property type="match status" value="2"/>
</dbReference>
<dbReference type="PROSITE" id="PS50113">
    <property type="entry name" value="PAC"/>
    <property type="match status" value="2"/>
</dbReference>
<feature type="domain" description="PAC" evidence="2">
    <location>
        <begin position="91"/>
        <end position="143"/>
    </location>
</feature>
<dbReference type="Proteomes" id="UP001159257">
    <property type="component" value="Unassembled WGS sequence"/>
</dbReference>
<evidence type="ECO:0000259" key="2">
    <source>
        <dbReference type="PROSITE" id="PS50113"/>
    </source>
</evidence>
<dbReference type="CDD" id="cd01949">
    <property type="entry name" value="GGDEF"/>
    <property type="match status" value="1"/>
</dbReference>